<dbReference type="AlphaFoldDB" id="A0A9W4E6G8"/>
<reference evidence="1" key="1">
    <citation type="submission" date="2021-05" db="EMBL/GenBank/DDBJ databases">
        <authorList>
            <person name="Arsene-Ploetze F."/>
        </authorList>
    </citation>
    <scope>NUCLEOTIDE SEQUENCE</scope>
    <source>
        <strain evidence="1">DSM 42138</strain>
    </source>
</reference>
<organism evidence="1 2">
    <name type="scientific">Actinacidiphila cocklensis</name>
    <dbReference type="NCBI Taxonomy" id="887465"/>
    <lineage>
        <taxon>Bacteria</taxon>
        <taxon>Bacillati</taxon>
        <taxon>Actinomycetota</taxon>
        <taxon>Actinomycetes</taxon>
        <taxon>Kitasatosporales</taxon>
        <taxon>Streptomycetaceae</taxon>
        <taxon>Actinacidiphila</taxon>
    </lineage>
</organism>
<evidence type="ECO:0000313" key="2">
    <source>
        <dbReference type="Proteomes" id="UP001152519"/>
    </source>
</evidence>
<sequence length="289" mass="30989">MAKVPDGVDPEQLTVVARRVLLDGLEALREHRDAITVVGAQAVYLRTPDVAIRSAAFTSDGDLTLDPARLPDQPLLEQSLINSGFELLDPDGPGLWGRREQVGDRSILVELDLLVPETLAGKGRRSAKIPPHGTMSARRTRGLEVAVEDRSPMTITAFGHEDDRKITVNVAGPIALLVAKAYKISDRLADKDRHPDRLTDKDAGDVLRLFMAASPKKAADDAARLLRSERAGATTAKGLGLLADLFGRPRSPGVDMAVSALAADVPEARIRALAPAFVAALQRGREQAT</sequence>
<dbReference type="EMBL" id="CAJSLV010000054">
    <property type="protein sequence ID" value="CAG6394194.1"/>
    <property type="molecule type" value="Genomic_DNA"/>
</dbReference>
<gene>
    <name evidence="1" type="ORF">SCOCK_250013</name>
</gene>
<dbReference type="RefSeq" id="WP_251490296.1">
    <property type="nucleotide sequence ID" value="NZ_CAJSLV010000054.1"/>
</dbReference>
<dbReference type="Proteomes" id="UP001152519">
    <property type="component" value="Unassembled WGS sequence"/>
</dbReference>
<proteinExistence type="predicted"/>
<accession>A0A9W4E6G8</accession>
<evidence type="ECO:0008006" key="3">
    <source>
        <dbReference type="Google" id="ProtNLM"/>
    </source>
</evidence>
<evidence type="ECO:0000313" key="1">
    <source>
        <dbReference type="EMBL" id="CAG6394194.1"/>
    </source>
</evidence>
<keyword evidence="2" id="KW-1185">Reference proteome</keyword>
<comment type="caution">
    <text evidence="1">The sequence shown here is derived from an EMBL/GenBank/DDBJ whole genome shotgun (WGS) entry which is preliminary data.</text>
</comment>
<protein>
    <recommendedName>
        <fullName evidence="3">Nucleotidyltransferase</fullName>
    </recommendedName>
</protein>
<name>A0A9W4E6G8_9ACTN</name>